<dbReference type="Pfam" id="PF00535">
    <property type="entry name" value="Glycos_transf_2"/>
    <property type="match status" value="1"/>
</dbReference>
<dbReference type="OrthoDB" id="1757142at2"/>
<keyword evidence="3" id="KW-1185">Reference proteome</keyword>
<dbReference type="GO" id="GO:0016787">
    <property type="term" value="F:hydrolase activity"/>
    <property type="evidence" value="ECO:0007669"/>
    <property type="project" value="UniProtKB-KW"/>
</dbReference>
<dbReference type="InterPro" id="IPR023214">
    <property type="entry name" value="HAD_sf"/>
</dbReference>
<accession>A0A1I7GMF6</accession>
<reference evidence="2 3" key="1">
    <citation type="submission" date="2016-10" db="EMBL/GenBank/DDBJ databases">
        <authorList>
            <person name="de Groot N.N."/>
        </authorList>
    </citation>
    <scope>NUCLEOTIDE SEQUENCE [LARGE SCALE GENOMIC DNA]</scope>
    <source>
        <strain evidence="2 3">R-24608</strain>
    </source>
</reference>
<dbReference type="STRING" id="343013.SAMN04489707_100640"/>
<dbReference type="GO" id="GO:0016758">
    <property type="term" value="F:hexosyltransferase activity"/>
    <property type="evidence" value="ECO:0007669"/>
    <property type="project" value="UniProtKB-ARBA"/>
</dbReference>
<dbReference type="PANTHER" id="PTHR22916:SF3">
    <property type="entry name" value="UDP-GLCNAC:BETAGAL BETA-1,3-N-ACETYLGLUCOSAMINYLTRANSFERASE-LIKE PROTEIN 1"/>
    <property type="match status" value="1"/>
</dbReference>
<evidence type="ECO:0000313" key="2">
    <source>
        <dbReference type="EMBL" id="SFU49628.1"/>
    </source>
</evidence>
<organism evidence="2 3">
    <name type="scientific">Paenacidovorax caeni</name>
    <dbReference type="NCBI Taxonomy" id="343013"/>
    <lineage>
        <taxon>Bacteria</taxon>
        <taxon>Pseudomonadati</taxon>
        <taxon>Pseudomonadota</taxon>
        <taxon>Betaproteobacteria</taxon>
        <taxon>Burkholderiales</taxon>
        <taxon>Comamonadaceae</taxon>
        <taxon>Paenacidovorax</taxon>
    </lineage>
</organism>
<sequence length="1083" mass="121340">MPDTTDAALAPDAQPLISVLIPAYNHARFVRAALDSVLQQSWRNLELIVIDDASPDATWQVLQECTDPRVRLSRNESNLGSHGTLNAALQQARGEFIAILNSDDLFLPTRLAACHAALQASGADLVGTDMRLMDDDGALVQAHWWIDAFDALKRVWADTQDWPATLLAGNVFMTTSNFFFRRRWLEQVGGFQDLRYVLDYDWLLRGLGQGLRLAWIDAPLLQYRLHAANTISERPLRANLECAAMLRQHLPQVLGQTPVLRAQLVQLATQWARIERYLGEIAATQRHEALVAKEAELFPLIADRDRWIAERDGWIAERDGWIAERDGQIAARDLQIAEKDQQIALLTQALTERLQRPQPLAPAPSGAAVAASPGFAMPVPAARPDQAARAPAGRPQRLVDLAHLQDWLEPRLGRVRCVSFDVFDTLLARCIEPPDAVLERLAQLVADQLPAYSCAQVLAMRREAEHALRQEMLAQGLDHECHHDTLVQAWVTRLAGQRDVLLEAFIHTQERRLETLALAAKPGAVALLGWLRQQQVRVIAVSDMYLGHDHVYALLDACGLGAFIDQVYVSSEFGLGKYSGRLHSQVLALEGLQPAQVVHVGDNLVSDMRAPLRLGIEAVFLDEKAQRLRRRRQALSARMARLGGVWSGRHFFEAVAVRQSMLQRAGQAGEAFFHHYGRDVLGPAFAAFTLALTEKIAQQRPDKIFFLARDGYLFMRLYERWCALQPAPQQPWPQPVYVYASRRVVAMASIAEGLRHEQAIVALYNPKQQGLLSVLKTFGLAAADFEALARAHGFTDMAAPLADWNDARLKAFLADEQVQARIRPVGQAARAHLQAYFEQQGFFACERAALVDIGWNGTIQKFLHESFGQRPDYPEVHGWYLAFVAAMHGDFGMGERIEGLLLDARRGDAYERAPMDFEEIFEQAARAGEGTTLGYQAVEGRIVPLLKSDDSPDRHGELACNPLIAQLQAGVLEHLEDFHAVWSLTGYKAQQLKPYVQALLERAVVYPTPEEVAHIGQLVHTEDFGHDHTLDIAPPPVGWLDLLRPRQLYRRLRPLAWKFAAFAHFPSDLPAWLFRLVHLKKRQ</sequence>
<gene>
    <name evidence="2" type="ORF">SAMN04489707_100640</name>
</gene>
<dbReference type="Gene3D" id="1.10.150.400">
    <property type="match status" value="1"/>
</dbReference>
<proteinExistence type="predicted"/>
<dbReference type="InterPro" id="IPR029044">
    <property type="entry name" value="Nucleotide-diphossugar_trans"/>
</dbReference>
<dbReference type="Proteomes" id="UP000183656">
    <property type="component" value="Unassembled WGS sequence"/>
</dbReference>
<dbReference type="PANTHER" id="PTHR22916">
    <property type="entry name" value="GLYCOSYLTRANSFERASE"/>
    <property type="match status" value="1"/>
</dbReference>
<evidence type="ECO:0000259" key="1">
    <source>
        <dbReference type="Pfam" id="PF00535"/>
    </source>
</evidence>
<dbReference type="EMBL" id="FPBX01000006">
    <property type="protein sequence ID" value="SFU49628.1"/>
    <property type="molecule type" value="Genomic_DNA"/>
</dbReference>
<evidence type="ECO:0000313" key="3">
    <source>
        <dbReference type="Proteomes" id="UP000183656"/>
    </source>
</evidence>
<feature type="domain" description="Glycosyltransferase 2-like" evidence="1">
    <location>
        <begin position="18"/>
        <end position="188"/>
    </location>
</feature>
<dbReference type="Gene3D" id="3.90.550.10">
    <property type="entry name" value="Spore Coat Polysaccharide Biosynthesis Protein SpsA, Chain A"/>
    <property type="match status" value="1"/>
</dbReference>
<dbReference type="InterPro" id="IPR001173">
    <property type="entry name" value="Glyco_trans_2-like"/>
</dbReference>
<dbReference type="RefSeq" id="WP_054257975.1">
    <property type="nucleotide sequence ID" value="NZ_CYIG01000071.1"/>
</dbReference>
<dbReference type="Pfam" id="PF00702">
    <property type="entry name" value="Hydrolase"/>
    <property type="match status" value="1"/>
</dbReference>
<dbReference type="InterPro" id="IPR036412">
    <property type="entry name" value="HAD-like_sf"/>
</dbReference>
<dbReference type="SUPFAM" id="SSF53448">
    <property type="entry name" value="Nucleotide-diphospho-sugar transferases"/>
    <property type="match status" value="1"/>
</dbReference>
<protein>
    <submittedName>
        <fullName evidence="2">Haloacid dehalogenase-like hydrolase</fullName>
    </submittedName>
</protein>
<dbReference type="SUPFAM" id="SSF56784">
    <property type="entry name" value="HAD-like"/>
    <property type="match status" value="1"/>
</dbReference>
<keyword evidence="2" id="KW-0378">Hydrolase</keyword>
<dbReference type="AlphaFoldDB" id="A0A1I7GMF6"/>
<dbReference type="Gene3D" id="3.40.50.1000">
    <property type="entry name" value="HAD superfamily/HAD-like"/>
    <property type="match status" value="1"/>
</dbReference>
<name>A0A1I7GMF6_9BURK</name>